<name>A0A652YI32_NOCGL</name>
<dbReference type="EMBL" id="VNIQ01000011">
    <property type="protein sequence ID" value="TYQ00790.1"/>
    <property type="molecule type" value="Genomic_DNA"/>
</dbReference>
<proteinExistence type="predicted"/>
<reference evidence="2" key="1">
    <citation type="submission" date="2019-07" db="EMBL/GenBank/DDBJ databases">
        <title>Genomic Encyclopedia of Type Strains, Phase IV (KMG-IV): sequencing the most valuable type-strain genomes for metagenomic binning, comparative biology and taxonomic classification.</title>
        <authorList>
            <person name="Goeker M."/>
        </authorList>
    </citation>
    <scope>NUCLEOTIDE SEQUENCE</scope>
    <source>
        <strain evidence="2">DSM 44596</strain>
    </source>
</reference>
<gene>
    <name evidence="2" type="ORF">FNL38_1114</name>
</gene>
<accession>A0A652YI32</accession>
<organism evidence="2">
    <name type="scientific">Nocardia globerula</name>
    <dbReference type="NCBI Taxonomy" id="1818"/>
    <lineage>
        <taxon>Bacteria</taxon>
        <taxon>Bacillati</taxon>
        <taxon>Actinomycetota</taxon>
        <taxon>Actinomycetes</taxon>
        <taxon>Mycobacteriales</taxon>
        <taxon>Nocardiaceae</taxon>
        <taxon>Nocardia</taxon>
    </lineage>
</organism>
<feature type="region of interest" description="Disordered" evidence="1">
    <location>
        <begin position="565"/>
        <end position="598"/>
    </location>
</feature>
<comment type="caution">
    <text evidence="2">The sequence shown here is derived from an EMBL/GenBank/DDBJ whole genome shotgun (WGS) entry which is preliminary data.</text>
</comment>
<dbReference type="AlphaFoldDB" id="A0A652YI32"/>
<evidence type="ECO:0000256" key="1">
    <source>
        <dbReference type="SAM" id="MobiDB-lite"/>
    </source>
</evidence>
<sequence>MLDSSQGTSCPVADSITEFSRVSAGVSATEDDTLYRRIIGEWSPRRTLRLDGAGTHEYRQSTSAPLTAPTCPWALYLADSDHRYRLLAFDFDTAKHGPGAAKSDADTLSSQLTELGAQHLRTTSGPTGGQHIWLRLTAGADPDSVRSMARALIGYYPTLDIAPLCNPATGVVRGPGSPHRSGGQSIPHQQGTALHRTLDDLRAGTTPEIVEWLLARHPHTPTATTRRTPIRIVNTVDGPRLDRPRRGLSPRTKSLMNTTLMSGSDRSNVAYSILLGMARAGHTLKDAAAASSTAPGLARLREDREAGRSDTLAKQWDKALTAAATFAPVTDQMPTQVDAELDAIENCLHANAAEFARPGGPSDERILHALAHLARTARTRTLDIDCRRLAQLTGLDASTISRRLRALTAQEWVTPVRPGAGAQAATWTLNQPPARYLCTAATQVEHAPAPNLLTHHAHDLWTPNPGLGAAYARIHFFLLTGLSTIEELAQATGYAPRTVRTALAVFKAQHLLPTARGTDQIRRGQLHTAAQRLGVAGHLASRALRHTTERTLWTWWSEEIAWRTRSGPKRGPRRQDIGSLPLPIPASPRATHGRFPTTGGRADYRRARAMVLAHHNGTSILSIAC</sequence>
<evidence type="ECO:0000313" key="2">
    <source>
        <dbReference type="EMBL" id="TYQ00790.1"/>
    </source>
</evidence>
<protein>
    <submittedName>
        <fullName evidence="2">Uncharacterized protein</fullName>
    </submittedName>
</protein>